<reference evidence="1" key="2">
    <citation type="submission" date="2022-06" db="UniProtKB">
        <authorList>
            <consortium name="EnsemblMetazoa"/>
        </authorList>
    </citation>
    <scope>IDENTIFICATION</scope>
    <source>
        <strain evidence="1">PS312</strain>
    </source>
</reference>
<organism evidence="1 2">
    <name type="scientific">Pristionchus pacificus</name>
    <name type="common">Parasitic nematode worm</name>
    <dbReference type="NCBI Taxonomy" id="54126"/>
    <lineage>
        <taxon>Eukaryota</taxon>
        <taxon>Metazoa</taxon>
        <taxon>Ecdysozoa</taxon>
        <taxon>Nematoda</taxon>
        <taxon>Chromadorea</taxon>
        <taxon>Rhabditida</taxon>
        <taxon>Rhabditina</taxon>
        <taxon>Diplogasteromorpha</taxon>
        <taxon>Diplogasteroidea</taxon>
        <taxon>Neodiplogasteridae</taxon>
        <taxon>Pristionchus</taxon>
    </lineage>
</organism>
<name>A0A2A6CFN0_PRIPA</name>
<evidence type="ECO:0000313" key="2">
    <source>
        <dbReference type="Proteomes" id="UP000005239"/>
    </source>
</evidence>
<dbReference type="AlphaFoldDB" id="A0A2A6CFN0"/>
<sequence length="67" mass="6875">MTPGTAIAPTATSKAILTPKTIPDDGLANFSTTNAAANIKKHFLGVGSCRELPALEKLLGGQQLQIA</sequence>
<accession>A0A8R1Z318</accession>
<evidence type="ECO:0000313" key="1">
    <source>
        <dbReference type="EnsemblMetazoa" id="PPA44830.1"/>
    </source>
</evidence>
<protein>
    <submittedName>
        <fullName evidence="1">Uncharacterized protein</fullName>
    </submittedName>
</protein>
<accession>A0A2A6CFN0</accession>
<gene>
    <name evidence="1" type="primary">WBGene00283199</name>
</gene>
<dbReference type="Proteomes" id="UP000005239">
    <property type="component" value="Unassembled WGS sequence"/>
</dbReference>
<reference evidence="2" key="1">
    <citation type="journal article" date="2008" name="Nat. Genet.">
        <title>The Pristionchus pacificus genome provides a unique perspective on nematode lifestyle and parasitism.</title>
        <authorList>
            <person name="Dieterich C."/>
            <person name="Clifton S.W."/>
            <person name="Schuster L.N."/>
            <person name="Chinwalla A."/>
            <person name="Delehaunty K."/>
            <person name="Dinkelacker I."/>
            <person name="Fulton L."/>
            <person name="Fulton R."/>
            <person name="Godfrey J."/>
            <person name="Minx P."/>
            <person name="Mitreva M."/>
            <person name="Roeseler W."/>
            <person name="Tian H."/>
            <person name="Witte H."/>
            <person name="Yang S.P."/>
            <person name="Wilson R.K."/>
            <person name="Sommer R.J."/>
        </authorList>
    </citation>
    <scope>NUCLEOTIDE SEQUENCE [LARGE SCALE GENOMIC DNA]</scope>
    <source>
        <strain evidence="2">PS312</strain>
    </source>
</reference>
<proteinExistence type="predicted"/>
<dbReference type="EnsemblMetazoa" id="PPA44830.1">
    <property type="protein sequence ID" value="PPA44830.1"/>
    <property type="gene ID" value="WBGene00283199"/>
</dbReference>
<keyword evidence="2" id="KW-1185">Reference proteome</keyword>